<proteinExistence type="predicted"/>
<reference evidence="2" key="1">
    <citation type="submission" date="2024-02" db="UniProtKB">
        <authorList>
            <consortium name="WormBaseParasite"/>
        </authorList>
    </citation>
    <scope>IDENTIFICATION</scope>
</reference>
<dbReference type="WBParaSite" id="MBELARI_LOCUS18976">
    <property type="protein sequence ID" value="MBELARI_LOCUS18976"/>
    <property type="gene ID" value="MBELARI_LOCUS18976"/>
</dbReference>
<dbReference type="Proteomes" id="UP000887575">
    <property type="component" value="Unassembled WGS sequence"/>
</dbReference>
<evidence type="ECO:0000313" key="2">
    <source>
        <dbReference type="WBParaSite" id="MBELARI_LOCUS18976"/>
    </source>
</evidence>
<protein>
    <submittedName>
        <fullName evidence="2">Uncharacterized protein</fullName>
    </submittedName>
</protein>
<evidence type="ECO:0000313" key="1">
    <source>
        <dbReference type="Proteomes" id="UP000887575"/>
    </source>
</evidence>
<sequence length="133" mass="15143">MFPLYFSTYSFSKEDFKAVDPEVQTVDNTLKEFCTPKMRELVKQGIDEMHIIEEIRANKGVVSIISKTSIFALCFMPFLSFVDLTPDSTLSKILHLTKIYNFVIDFLLSRSLTIVTGKQLPSCRPFATSLETS</sequence>
<organism evidence="1 2">
    <name type="scientific">Mesorhabditis belari</name>
    <dbReference type="NCBI Taxonomy" id="2138241"/>
    <lineage>
        <taxon>Eukaryota</taxon>
        <taxon>Metazoa</taxon>
        <taxon>Ecdysozoa</taxon>
        <taxon>Nematoda</taxon>
        <taxon>Chromadorea</taxon>
        <taxon>Rhabditida</taxon>
        <taxon>Rhabditina</taxon>
        <taxon>Rhabditomorpha</taxon>
        <taxon>Rhabditoidea</taxon>
        <taxon>Rhabditidae</taxon>
        <taxon>Mesorhabditinae</taxon>
        <taxon>Mesorhabditis</taxon>
    </lineage>
</organism>
<accession>A0AAF3EXP4</accession>
<name>A0AAF3EXP4_9BILA</name>
<dbReference type="AlphaFoldDB" id="A0AAF3EXP4"/>
<keyword evidence="1" id="KW-1185">Reference proteome</keyword>